<gene>
    <name evidence="3" type="ORF">SAMN02745910_01186</name>
</gene>
<dbReference type="GeneID" id="93709912"/>
<sequence length="561" mass="61759">MSKFKESFIELNGRERAKAILDSGTGIELLDPFEGMKSPHLEPQGIVPQNDDGVIVIKGEIDGKRVVVISIEGSFQGGGIGEVSGAKIAGALELALKDNREGKKIVPVVVFDTGGVRLQEANYGLLSIAEIQGAIVALNEYVPTIGIIPGKVGGFGGMSITAALFSHVMMTPSGRYGLNGPEVIEQEAGVRELDSSDKKMIWEMIGGTQRVKTGLVDALVEDDIDEILSIIKKAMKEHPVKNRTEEINFYLTLINKAFSQDTFTPKDYEKLYHHLKEQEVEELPKERVKGSNQKEDQSRGRKWFEALTSVQSPSGWASTVLSHSDENENYIAVVPDSCSRFKRARHGEVGLYEGWKIAQTVQEFIKRDEKNEKKRAIIAVIDVPSQAYGYKEEVLGINVALAASVNMLAKARLYGHPVIGFIPGNAISGAFLALGLQANALLSLDDDKINVQAMSKKSAARITKRTIRELEEATKKVPAMAYDIHSYKTLGALSQLITNINGEDPSEEDIHIVKDALITSIHDVQNRNDRSLSIRLETKEALLGGRKASIEVRERMKKQWN</sequence>
<keyword evidence="1" id="KW-0808">Transferase</keyword>
<proteinExistence type="predicted"/>
<dbReference type="InterPro" id="IPR011762">
    <property type="entry name" value="COA_CT_N"/>
</dbReference>
<organism evidence="3 4">
    <name type="scientific">Priestia endophytica DSM 13796</name>
    <dbReference type="NCBI Taxonomy" id="1121089"/>
    <lineage>
        <taxon>Bacteria</taxon>
        <taxon>Bacillati</taxon>
        <taxon>Bacillota</taxon>
        <taxon>Bacilli</taxon>
        <taxon>Bacillales</taxon>
        <taxon>Bacillaceae</taxon>
        <taxon>Priestia</taxon>
    </lineage>
</organism>
<dbReference type="InterPro" id="IPR009648">
    <property type="entry name" value="Malonate_gamma"/>
</dbReference>
<evidence type="ECO:0000313" key="4">
    <source>
        <dbReference type="Proteomes" id="UP000182762"/>
    </source>
</evidence>
<dbReference type="NCBIfam" id="NF005530">
    <property type="entry name" value="PRK07189.1"/>
    <property type="match status" value="1"/>
</dbReference>
<keyword evidence="4" id="KW-1185">Reference proteome</keyword>
<dbReference type="InterPro" id="IPR034733">
    <property type="entry name" value="AcCoA_carboxyl_beta"/>
</dbReference>
<protein>
    <submittedName>
        <fullName evidence="3">Malonate decarboxylase beta subunit</fullName>
    </submittedName>
</protein>
<dbReference type="NCBIfam" id="TIGR03133">
    <property type="entry name" value="malonate_beta"/>
    <property type="match status" value="1"/>
</dbReference>
<dbReference type="SUPFAM" id="SSF52096">
    <property type="entry name" value="ClpP/crotonase"/>
    <property type="match status" value="2"/>
</dbReference>
<feature type="domain" description="CoA carboxyltransferase N-terminal" evidence="2">
    <location>
        <begin position="1"/>
        <end position="250"/>
    </location>
</feature>
<comment type="caution">
    <text evidence="3">The sequence shown here is derived from an EMBL/GenBank/DDBJ whole genome shotgun (WGS) entry which is preliminary data.</text>
</comment>
<dbReference type="Gene3D" id="3.90.226.10">
    <property type="entry name" value="2-enoyl-CoA Hydratase, Chain A, domain 1"/>
    <property type="match status" value="2"/>
</dbReference>
<dbReference type="PROSITE" id="PS50980">
    <property type="entry name" value="COA_CT_NTER"/>
    <property type="match status" value="1"/>
</dbReference>
<evidence type="ECO:0000259" key="2">
    <source>
        <dbReference type="PROSITE" id="PS50980"/>
    </source>
</evidence>
<name>A0A1I5Y204_9BACI</name>
<dbReference type="InterPro" id="IPR017556">
    <property type="entry name" value="Malonate_beta"/>
</dbReference>
<dbReference type="PANTHER" id="PTHR42995">
    <property type="entry name" value="ACETYL-COENZYME A CARBOXYLASE CARBOXYL TRANSFERASE SUBUNIT BETA, CHLOROPLASTIC"/>
    <property type="match status" value="1"/>
</dbReference>
<evidence type="ECO:0000313" key="3">
    <source>
        <dbReference type="EMBL" id="SFQ38229.1"/>
    </source>
</evidence>
<dbReference type="NCBIfam" id="TIGR03134">
    <property type="entry name" value="malonate_gamma"/>
    <property type="match status" value="1"/>
</dbReference>
<dbReference type="PANTHER" id="PTHR42995:SF1">
    <property type="entry name" value="MALONATE DECARBOXYLASE BETA SUBUNIT"/>
    <property type="match status" value="1"/>
</dbReference>
<evidence type="ECO:0000256" key="1">
    <source>
        <dbReference type="ARBA" id="ARBA00022679"/>
    </source>
</evidence>
<dbReference type="Pfam" id="PF01039">
    <property type="entry name" value="Carboxyl_trans"/>
    <property type="match status" value="1"/>
</dbReference>
<accession>A0A1I5Y204</accession>
<reference evidence="3 4" key="1">
    <citation type="submission" date="2016-10" db="EMBL/GenBank/DDBJ databases">
        <authorList>
            <person name="Varghese N."/>
            <person name="Submissions S."/>
        </authorList>
    </citation>
    <scope>NUCLEOTIDE SEQUENCE [LARGE SCALE GENOMIC DNA]</scope>
    <source>
        <strain evidence="3 4">DSM 13796</strain>
    </source>
</reference>
<dbReference type="Proteomes" id="UP000182762">
    <property type="component" value="Unassembled WGS sequence"/>
</dbReference>
<dbReference type="InterPro" id="IPR029045">
    <property type="entry name" value="ClpP/crotonase-like_dom_sf"/>
</dbReference>
<dbReference type="RefSeq" id="WP_061803621.1">
    <property type="nucleotide sequence ID" value="NZ_FOXX01000002.1"/>
</dbReference>
<dbReference type="Pfam" id="PF06833">
    <property type="entry name" value="MdcE"/>
    <property type="match status" value="1"/>
</dbReference>
<dbReference type="EMBL" id="FOXX01000002">
    <property type="protein sequence ID" value="SFQ38229.1"/>
    <property type="molecule type" value="Genomic_DNA"/>
</dbReference>